<protein>
    <submittedName>
        <fullName evidence="4">Similar to hedgehog protein</fullName>
    </submittedName>
</protein>
<dbReference type="GO" id="GO:0016540">
    <property type="term" value="P:protein autoprocessing"/>
    <property type="evidence" value="ECO:0007669"/>
    <property type="project" value="InterPro"/>
</dbReference>
<dbReference type="RefSeq" id="XP_005537577.1">
    <property type="nucleotide sequence ID" value="XM_005537520.1"/>
</dbReference>
<dbReference type="GeneID" id="16995629"/>
<reference evidence="4 5" key="2">
    <citation type="journal article" date="2007" name="BMC Biol.">
        <title>A 100%-complete sequence reveals unusually simple genomic features in the hot-spring red alga Cyanidioschyzon merolae.</title>
        <authorList>
            <person name="Nozaki H."/>
            <person name="Takano H."/>
            <person name="Misumi O."/>
            <person name="Terasawa K."/>
            <person name="Matsuzaki M."/>
            <person name="Maruyama S."/>
            <person name="Nishida K."/>
            <person name="Yagisawa F."/>
            <person name="Yoshida Y."/>
            <person name="Fujiwara T."/>
            <person name="Takio S."/>
            <person name="Tamura K."/>
            <person name="Chung S.J."/>
            <person name="Nakamura S."/>
            <person name="Kuroiwa H."/>
            <person name="Tanaka K."/>
            <person name="Sato N."/>
            <person name="Kuroiwa T."/>
        </authorList>
    </citation>
    <scope>NUCLEOTIDE SEQUENCE [LARGE SCALE GENOMIC DNA]</scope>
    <source>
        <strain evidence="4 5">10D</strain>
    </source>
</reference>
<reference evidence="4 5" key="1">
    <citation type="journal article" date="2004" name="Nature">
        <title>Genome sequence of the ultrasmall unicellular red alga Cyanidioschyzon merolae 10D.</title>
        <authorList>
            <person name="Matsuzaki M."/>
            <person name="Misumi O."/>
            <person name="Shin-i T."/>
            <person name="Maruyama S."/>
            <person name="Takahara M."/>
            <person name="Miyagishima S."/>
            <person name="Mori T."/>
            <person name="Nishida K."/>
            <person name="Yagisawa F."/>
            <person name="Nishida K."/>
            <person name="Yoshida Y."/>
            <person name="Nishimura Y."/>
            <person name="Nakao S."/>
            <person name="Kobayashi T."/>
            <person name="Momoyama Y."/>
            <person name="Higashiyama T."/>
            <person name="Minoda A."/>
            <person name="Sano M."/>
            <person name="Nomoto H."/>
            <person name="Oishi K."/>
            <person name="Hayashi H."/>
            <person name="Ohta F."/>
            <person name="Nishizaka S."/>
            <person name="Haga S."/>
            <person name="Miura S."/>
            <person name="Morishita T."/>
            <person name="Kabeya Y."/>
            <person name="Terasawa K."/>
            <person name="Suzuki Y."/>
            <person name="Ishii Y."/>
            <person name="Asakawa S."/>
            <person name="Takano H."/>
            <person name="Ohta N."/>
            <person name="Kuroiwa H."/>
            <person name="Tanaka K."/>
            <person name="Shimizu N."/>
            <person name="Sugano S."/>
            <person name="Sato N."/>
            <person name="Nozaki H."/>
            <person name="Ogasawara N."/>
            <person name="Kohara Y."/>
            <person name="Kuroiwa T."/>
        </authorList>
    </citation>
    <scope>NUCLEOTIDE SEQUENCE [LARGE SCALE GENOMIC DNA]</scope>
    <source>
        <strain evidence="4 5">10D</strain>
    </source>
</reference>
<dbReference type="GO" id="GO:0007224">
    <property type="term" value="P:smoothened signaling pathway"/>
    <property type="evidence" value="ECO:0007669"/>
    <property type="project" value="TreeGrafter"/>
</dbReference>
<dbReference type="InterPro" id="IPR050387">
    <property type="entry name" value="Hedgehog_Signaling"/>
</dbReference>
<feature type="signal peptide" evidence="2">
    <location>
        <begin position="1"/>
        <end position="26"/>
    </location>
</feature>
<dbReference type="InterPro" id="IPR036844">
    <property type="entry name" value="Hint_dom_sf"/>
</dbReference>
<dbReference type="GO" id="GO:0007267">
    <property type="term" value="P:cell-cell signaling"/>
    <property type="evidence" value="ECO:0007669"/>
    <property type="project" value="InterPro"/>
</dbReference>
<keyword evidence="5" id="KW-1185">Reference proteome</keyword>
<feature type="chain" id="PRO_5004018022" evidence="2">
    <location>
        <begin position="27"/>
        <end position="508"/>
    </location>
</feature>
<feature type="domain" description="Hedgehog protein Hint" evidence="3">
    <location>
        <begin position="306"/>
        <end position="506"/>
    </location>
</feature>
<dbReference type="PRINTS" id="PR00632">
    <property type="entry name" value="SONICHHOG"/>
</dbReference>
<dbReference type="OrthoDB" id="5212at2759"/>
<dbReference type="EMBL" id="AP006497">
    <property type="protein sequence ID" value="BAM81541.1"/>
    <property type="molecule type" value="Genomic_DNA"/>
</dbReference>
<dbReference type="InterPro" id="IPR001657">
    <property type="entry name" value="Hedgehog"/>
</dbReference>
<evidence type="ECO:0000313" key="4">
    <source>
        <dbReference type="EMBL" id="BAM81541.1"/>
    </source>
</evidence>
<evidence type="ECO:0000259" key="3">
    <source>
        <dbReference type="Pfam" id="PF01079"/>
    </source>
</evidence>
<dbReference type="Pfam" id="PF01079">
    <property type="entry name" value="Hint"/>
    <property type="match status" value="1"/>
</dbReference>
<dbReference type="GO" id="GO:0005615">
    <property type="term" value="C:extracellular space"/>
    <property type="evidence" value="ECO:0007669"/>
    <property type="project" value="TreeGrafter"/>
</dbReference>
<dbReference type="eggNOG" id="KOG3638">
    <property type="taxonomic scope" value="Eukaryota"/>
</dbReference>
<name>M1UUJ2_CYAM1</name>
<keyword evidence="1" id="KW-0217">Developmental protein</keyword>
<keyword evidence="2" id="KW-0732">Signal</keyword>
<evidence type="ECO:0000256" key="2">
    <source>
        <dbReference type="SAM" id="SignalP"/>
    </source>
</evidence>
<sequence length="508" mass="55446">MGHSLRCRVLFSWILLLALFCSVGLCCYVAYALPVKTLGLSDISRSKQARLRHLYYPKGTKPAGTLTVGRILERVRSQQSCSSPLGVEVSWSWISRSEGIVYWQFLNPKNESLAVVLNRGATDVAAYPFGGAFFPAYLTGETDGTQLASISGGPYPPLTDSLTIPLGLIKGQQAGVAYVFVVPSGSVVIVPEGGFVNGMEPTCASVVDVRFVENVGMELSYSVCEECLDFYRETGMSAPFYCPANPMETNIPMYEPVETSATFDFWPQQGSTITLGPPIYNESAKFVALESFSGCPSTLAGGQSFIGCFPAESTVERADGTLVPLSALEPGTRIATLVPNNRGGWTKRFTTAYAFADKQTAAGPFQYIALHTSSGGVLHMTPDHLVYVQPGDAHERPRFTRARNLFPGMALLHEDGSTDTIVRVTEHVDTNAYAPLTFEGTLLVDGYLVSSYGDTASHGAAHWAFAPLRLWYRLRHSTQKQQQQQPASNGLHSYAQFLITWRRLLLKI</sequence>
<dbReference type="GO" id="GO:0010468">
    <property type="term" value="P:regulation of gene expression"/>
    <property type="evidence" value="ECO:0007669"/>
    <property type="project" value="TreeGrafter"/>
</dbReference>
<dbReference type="Proteomes" id="UP000007014">
    <property type="component" value="Chromosome 15"/>
</dbReference>
<dbReference type="GO" id="GO:0005113">
    <property type="term" value="F:patched binding"/>
    <property type="evidence" value="ECO:0007669"/>
    <property type="project" value="TreeGrafter"/>
</dbReference>
<dbReference type="GO" id="GO:0001708">
    <property type="term" value="P:cell fate specification"/>
    <property type="evidence" value="ECO:0007669"/>
    <property type="project" value="TreeGrafter"/>
</dbReference>
<dbReference type="KEGG" id="cme:CYME_CMO184C"/>
<dbReference type="GO" id="GO:0005509">
    <property type="term" value="F:calcium ion binding"/>
    <property type="evidence" value="ECO:0007669"/>
    <property type="project" value="TreeGrafter"/>
</dbReference>
<dbReference type="InterPro" id="IPR001767">
    <property type="entry name" value="Hedgehog_Hint"/>
</dbReference>
<dbReference type="PANTHER" id="PTHR11889">
    <property type="entry name" value="HEDGEHOG"/>
    <property type="match status" value="1"/>
</dbReference>
<dbReference type="SUPFAM" id="SSF51294">
    <property type="entry name" value="Hedgehog/intein (Hint) domain"/>
    <property type="match status" value="1"/>
</dbReference>
<dbReference type="CDD" id="cd00081">
    <property type="entry name" value="Hint"/>
    <property type="match status" value="1"/>
</dbReference>
<gene>
    <name evidence="4" type="ORF">CYME_CMO184C</name>
</gene>
<dbReference type="Gene3D" id="2.170.16.10">
    <property type="entry name" value="Hedgehog/Intein (Hint) domain"/>
    <property type="match status" value="1"/>
</dbReference>
<dbReference type="Gramene" id="CMO184CT">
    <property type="protein sequence ID" value="CMO184CT"/>
    <property type="gene ID" value="CMO184C"/>
</dbReference>
<accession>M1UUJ2</accession>
<evidence type="ECO:0000256" key="1">
    <source>
        <dbReference type="ARBA" id="ARBA00022473"/>
    </source>
</evidence>
<organism evidence="4 5">
    <name type="scientific">Cyanidioschyzon merolae (strain NIES-3377 / 10D)</name>
    <name type="common">Unicellular red alga</name>
    <dbReference type="NCBI Taxonomy" id="280699"/>
    <lineage>
        <taxon>Eukaryota</taxon>
        <taxon>Rhodophyta</taxon>
        <taxon>Bangiophyceae</taxon>
        <taxon>Cyanidiales</taxon>
        <taxon>Cyanidiaceae</taxon>
        <taxon>Cyanidioschyzon</taxon>
    </lineage>
</organism>
<dbReference type="HOGENOM" id="CLU_536790_0_0_1"/>
<proteinExistence type="predicted"/>
<dbReference type="AlphaFoldDB" id="M1UUJ2"/>
<dbReference type="PANTHER" id="PTHR11889:SF31">
    <property type="entry name" value="PROTEIN HEDGEHOG"/>
    <property type="match status" value="1"/>
</dbReference>
<evidence type="ECO:0000313" key="5">
    <source>
        <dbReference type="Proteomes" id="UP000007014"/>
    </source>
</evidence>